<dbReference type="GO" id="GO:0006289">
    <property type="term" value="P:nucleotide-excision repair"/>
    <property type="evidence" value="ECO:0007669"/>
    <property type="project" value="UniProtKB-UniRule"/>
</dbReference>
<dbReference type="GO" id="GO:0003677">
    <property type="term" value="F:DNA binding"/>
    <property type="evidence" value="ECO:0007669"/>
    <property type="project" value="UniProtKB-UniRule"/>
</dbReference>
<dbReference type="InterPro" id="IPR006935">
    <property type="entry name" value="Helicase/UvrB_N"/>
</dbReference>
<sequence>MFELTSNFKPSPDQQQAIDGIVKSIKNGNKYQTLLGVTGSGKTFSMANIIKNLNMPTLIMSHNKSLCAQLFSEFKGFFSKNHVEYFISYYDYYQPEAYIPRTDIFIEKDSSTNEDLERLRLSASASLLSYDDVICIASVSANYGLGNPSEYVGMVLILELNMQISQKELLKKLVDMGYKRNDNFFDRADFRVNGDIVDIYPAYYEDEAIRLEFFGDELEAMYHYNVLENKKGRDLKKFILYPTSQFSVTQTRLKEAIKGIKAELNKRLAYFENENKLVEYQRLKQRVEFDIEMLESTGMCKGIENYALHLTGLKSGDTPYTLFDYFAIKNQDFLVIVDESHVSLPQFRGMFAGDRSRKQVLVDYGFRLPSALDNRPLMFDEFINKNCKFLFVSATPAPLELELSKENVFYQIMRPTGLLDPKIEIKDNSNQVEILYDEAKKVIERGERVLITVLTKKMAEELSKYYLELGLKVKYMHSEIDAIERNEIIIGLRNGAFDILIGINLLREGLDLPEVSLIAIMDADKEGFLRSTTALIQTMGRAARNINGKVLLFAQKITKSMQEAIDITNERRALQEAYNKKHKITPTSVKRDIEESLKQDFDQSEIYRKGKELEKMPAKERAKIIKELRKQMLEAAKNLEFEKAAMIRDEINKLKTL</sequence>
<dbReference type="InterPro" id="IPR001943">
    <property type="entry name" value="UVR_dom"/>
</dbReference>
<dbReference type="PANTHER" id="PTHR24029">
    <property type="entry name" value="UVRABC SYSTEM PROTEIN B"/>
    <property type="match status" value="1"/>
</dbReference>
<evidence type="ECO:0000256" key="12">
    <source>
        <dbReference type="ARBA" id="ARBA00029504"/>
    </source>
</evidence>
<keyword evidence="4 13" id="KW-0547">Nucleotide-binding</keyword>
<protein>
    <recommendedName>
        <fullName evidence="12 13">UvrABC system protein B</fullName>
        <shortName evidence="13">Protein UvrB</shortName>
    </recommendedName>
    <alternativeName>
        <fullName evidence="13">Excinuclease ABC subunit B</fullName>
    </alternativeName>
</protein>
<keyword evidence="8 13" id="KW-0267">Excision nuclease</keyword>
<dbReference type="Pfam" id="PF12344">
    <property type="entry name" value="UvrB"/>
    <property type="match status" value="1"/>
</dbReference>
<feature type="domain" description="Helicase ATP-binding" evidence="16">
    <location>
        <begin position="23"/>
        <end position="154"/>
    </location>
</feature>
<dbReference type="Proteomes" id="UP000321629">
    <property type="component" value="Unassembled WGS sequence"/>
</dbReference>
<gene>
    <name evidence="13 18" type="primary">uvrB</name>
    <name evidence="18" type="ORF">FPD38_02195</name>
</gene>
<dbReference type="AlphaFoldDB" id="A0A5C7DRZ6"/>
<evidence type="ECO:0000256" key="10">
    <source>
        <dbReference type="ARBA" id="ARBA00023236"/>
    </source>
</evidence>
<dbReference type="CDD" id="cd17916">
    <property type="entry name" value="DEXHc_UvrB"/>
    <property type="match status" value="1"/>
</dbReference>
<comment type="subcellular location">
    <subcellularLocation>
        <location evidence="1 13 14">Cytoplasm</location>
    </subcellularLocation>
</comment>
<keyword evidence="6 13" id="KW-0228">DNA excision</keyword>
<organism evidence="18 19">
    <name type="scientific">Campylobacter volucris</name>
    <dbReference type="NCBI Taxonomy" id="1031542"/>
    <lineage>
        <taxon>Bacteria</taxon>
        <taxon>Pseudomonadati</taxon>
        <taxon>Campylobacterota</taxon>
        <taxon>Epsilonproteobacteria</taxon>
        <taxon>Campylobacterales</taxon>
        <taxon>Campylobacteraceae</taxon>
        <taxon>Campylobacter</taxon>
    </lineage>
</organism>
<keyword evidence="9 13" id="KW-0234">DNA repair</keyword>
<evidence type="ECO:0000256" key="9">
    <source>
        <dbReference type="ARBA" id="ARBA00023204"/>
    </source>
</evidence>
<reference evidence="18 19" key="1">
    <citation type="submission" date="2019-07" db="EMBL/GenBank/DDBJ databases">
        <title>Rapid identification of Enteric Bacteria from Whole Genome Sequences (WGS) using Average Nucleotide Identity (ANI).</title>
        <authorList>
            <person name="Lane C."/>
        </authorList>
    </citation>
    <scope>NUCLEOTIDE SEQUENCE [LARGE SCALE GENOMIC DNA]</scope>
    <source>
        <strain evidence="18 19">2016D-0084</strain>
    </source>
</reference>
<evidence type="ECO:0000259" key="17">
    <source>
        <dbReference type="PROSITE" id="PS51194"/>
    </source>
</evidence>
<keyword evidence="5 13" id="KW-0227">DNA damage</keyword>
<feature type="short sequence motif" description="Beta-hairpin" evidence="13">
    <location>
        <begin position="89"/>
        <end position="112"/>
    </location>
</feature>
<comment type="subunit">
    <text evidence="11 13 14">Forms a heterotetramer with UvrA during the search for lesions. Interacts with UvrC in an incision complex.</text>
</comment>
<dbReference type="InterPro" id="IPR014001">
    <property type="entry name" value="Helicase_ATP-bd"/>
</dbReference>
<dbReference type="SMART" id="SM00490">
    <property type="entry name" value="HELICc"/>
    <property type="match status" value="1"/>
</dbReference>
<evidence type="ECO:0000256" key="5">
    <source>
        <dbReference type="ARBA" id="ARBA00022763"/>
    </source>
</evidence>
<dbReference type="Gene3D" id="3.40.50.300">
    <property type="entry name" value="P-loop containing nucleotide triphosphate hydrolases"/>
    <property type="match status" value="3"/>
</dbReference>
<comment type="caution">
    <text evidence="18">The sequence shown here is derived from an EMBL/GenBank/DDBJ whole genome shotgun (WGS) entry which is preliminary data.</text>
</comment>
<dbReference type="Pfam" id="PF00271">
    <property type="entry name" value="Helicase_C"/>
    <property type="match status" value="1"/>
</dbReference>
<dbReference type="InterPro" id="IPR041471">
    <property type="entry name" value="UvrB_inter"/>
</dbReference>
<evidence type="ECO:0000256" key="11">
    <source>
        <dbReference type="ARBA" id="ARBA00026033"/>
    </source>
</evidence>
<dbReference type="InterPro" id="IPR027417">
    <property type="entry name" value="P-loop_NTPase"/>
</dbReference>
<dbReference type="SUPFAM" id="SSF52540">
    <property type="entry name" value="P-loop containing nucleoside triphosphate hydrolases"/>
    <property type="match status" value="2"/>
</dbReference>
<dbReference type="Gene3D" id="4.10.860.10">
    <property type="entry name" value="UVR domain"/>
    <property type="match status" value="1"/>
</dbReference>
<dbReference type="SUPFAM" id="SSF46600">
    <property type="entry name" value="C-terminal UvrC-binding domain of UvrB"/>
    <property type="match status" value="1"/>
</dbReference>
<accession>A0A5C7DRZ6</accession>
<keyword evidence="7 13" id="KW-0067">ATP-binding</keyword>
<evidence type="ECO:0000256" key="4">
    <source>
        <dbReference type="ARBA" id="ARBA00022741"/>
    </source>
</evidence>
<dbReference type="GO" id="GO:0009381">
    <property type="term" value="F:excinuclease ABC activity"/>
    <property type="evidence" value="ECO:0007669"/>
    <property type="project" value="UniProtKB-UniRule"/>
</dbReference>
<evidence type="ECO:0000256" key="8">
    <source>
        <dbReference type="ARBA" id="ARBA00022881"/>
    </source>
</evidence>
<evidence type="ECO:0000259" key="15">
    <source>
        <dbReference type="PROSITE" id="PS50151"/>
    </source>
</evidence>
<evidence type="ECO:0000256" key="7">
    <source>
        <dbReference type="ARBA" id="ARBA00022840"/>
    </source>
</evidence>
<feature type="binding site" evidence="13">
    <location>
        <begin position="36"/>
        <end position="43"/>
    </location>
    <ligand>
        <name>ATP</name>
        <dbReference type="ChEBI" id="CHEBI:30616"/>
    </ligand>
</feature>
<evidence type="ECO:0000259" key="16">
    <source>
        <dbReference type="PROSITE" id="PS51192"/>
    </source>
</evidence>
<name>A0A5C7DRZ6_9BACT</name>
<dbReference type="InterPro" id="IPR024759">
    <property type="entry name" value="UvrB_YAD/RRR_dom"/>
</dbReference>
<evidence type="ECO:0000256" key="13">
    <source>
        <dbReference type="HAMAP-Rule" id="MF_00204"/>
    </source>
</evidence>
<dbReference type="PROSITE" id="PS51192">
    <property type="entry name" value="HELICASE_ATP_BIND_1"/>
    <property type="match status" value="1"/>
</dbReference>
<dbReference type="Pfam" id="PF02151">
    <property type="entry name" value="UVR"/>
    <property type="match status" value="1"/>
</dbReference>
<dbReference type="RefSeq" id="WP_147555162.1">
    <property type="nucleotide sequence ID" value="NZ_VOWJ01000014.1"/>
</dbReference>
<dbReference type="InterPro" id="IPR001650">
    <property type="entry name" value="Helicase_C-like"/>
</dbReference>
<dbReference type="InterPro" id="IPR004807">
    <property type="entry name" value="UvrB"/>
</dbReference>
<dbReference type="NCBIfam" id="NF003673">
    <property type="entry name" value="PRK05298.1"/>
    <property type="match status" value="1"/>
</dbReference>
<dbReference type="CDD" id="cd18790">
    <property type="entry name" value="SF2_C_UvrB"/>
    <property type="match status" value="1"/>
</dbReference>
<dbReference type="GO" id="GO:0009380">
    <property type="term" value="C:excinuclease repair complex"/>
    <property type="evidence" value="ECO:0007669"/>
    <property type="project" value="InterPro"/>
</dbReference>
<evidence type="ECO:0000313" key="18">
    <source>
        <dbReference type="EMBL" id="TXE89091.1"/>
    </source>
</evidence>
<dbReference type="NCBIfam" id="TIGR00631">
    <property type="entry name" value="uvrb"/>
    <property type="match status" value="1"/>
</dbReference>
<comment type="similarity">
    <text evidence="2 13 14">Belongs to the UvrB family.</text>
</comment>
<feature type="domain" description="Helicase C-terminal" evidence="17">
    <location>
        <begin position="431"/>
        <end position="593"/>
    </location>
</feature>
<feature type="domain" description="UVR" evidence="15">
    <location>
        <begin position="622"/>
        <end position="657"/>
    </location>
</feature>
<comment type="domain">
    <text evidence="13">The beta-hairpin motif is involved in DNA binding.</text>
</comment>
<evidence type="ECO:0000256" key="1">
    <source>
        <dbReference type="ARBA" id="ARBA00004496"/>
    </source>
</evidence>
<proteinExistence type="inferred from homology"/>
<dbReference type="HAMAP" id="MF_00204">
    <property type="entry name" value="UvrB"/>
    <property type="match status" value="1"/>
</dbReference>
<dbReference type="InterPro" id="IPR036876">
    <property type="entry name" value="UVR_dom_sf"/>
</dbReference>
<dbReference type="GO" id="GO:0005524">
    <property type="term" value="F:ATP binding"/>
    <property type="evidence" value="ECO:0007669"/>
    <property type="project" value="UniProtKB-UniRule"/>
</dbReference>
<evidence type="ECO:0000256" key="3">
    <source>
        <dbReference type="ARBA" id="ARBA00022490"/>
    </source>
</evidence>
<dbReference type="Pfam" id="PF04851">
    <property type="entry name" value="ResIII"/>
    <property type="match status" value="1"/>
</dbReference>
<evidence type="ECO:0000256" key="2">
    <source>
        <dbReference type="ARBA" id="ARBA00008533"/>
    </source>
</evidence>
<evidence type="ECO:0000256" key="14">
    <source>
        <dbReference type="RuleBase" id="RU003587"/>
    </source>
</evidence>
<dbReference type="Pfam" id="PF17757">
    <property type="entry name" value="UvrB_inter"/>
    <property type="match status" value="1"/>
</dbReference>
<evidence type="ECO:0000256" key="6">
    <source>
        <dbReference type="ARBA" id="ARBA00022769"/>
    </source>
</evidence>
<dbReference type="PROSITE" id="PS51194">
    <property type="entry name" value="HELICASE_CTER"/>
    <property type="match status" value="1"/>
</dbReference>
<dbReference type="PANTHER" id="PTHR24029:SF0">
    <property type="entry name" value="UVRABC SYSTEM PROTEIN B"/>
    <property type="match status" value="1"/>
</dbReference>
<dbReference type="SMART" id="SM00487">
    <property type="entry name" value="DEXDc"/>
    <property type="match status" value="1"/>
</dbReference>
<evidence type="ECO:0000313" key="19">
    <source>
        <dbReference type="Proteomes" id="UP000321629"/>
    </source>
</evidence>
<dbReference type="PROSITE" id="PS50151">
    <property type="entry name" value="UVR"/>
    <property type="match status" value="1"/>
</dbReference>
<keyword evidence="10 13" id="KW-0742">SOS response</keyword>
<dbReference type="EMBL" id="VOWJ01000014">
    <property type="protein sequence ID" value="TXE89091.1"/>
    <property type="molecule type" value="Genomic_DNA"/>
</dbReference>
<dbReference type="GO" id="GO:0005737">
    <property type="term" value="C:cytoplasm"/>
    <property type="evidence" value="ECO:0007669"/>
    <property type="project" value="UniProtKB-SubCell"/>
</dbReference>
<keyword evidence="3 13" id="KW-0963">Cytoplasm</keyword>
<comment type="function">
    <text evidence="13">The UvrABC repair system catalyzes the recognition and processing of DNA lesions. A damage recognition complex composed of 2 UvrA and 2 UvrB subunits scans DNA for abnormalities. Upon binding of the UvrA(2)B(2) complex to a putative damaged site, the DNA wraps around one UvrB monomer. DNA wrap is dependent on ATP binding by UvrB and probably causes local melting of the DNA helix, facilitating insertion of UvrB beta-hairpin between the DNA strands. Then UvrB probes one DNA strand for the presence of a lesion. If a lesion is found the UvrA subunits dissociate and the UvrB-DNA preincision complex is formed. This complex is subsequently bound by UvrC and the second UvrB is released. If no lesion is found, the DNA wraps around the other UvrB subunit that will check the other stand for damage.</text>
</comment>
<dbReference type="GO" id="GO:0016887">
    <property type="term" value="F:ATP hydrolysis activity"/>
    <property type="evidence" value="ECO:0007669"/>
    <property type="project" value="InterPro"/>
</dbReference>
<dbReference type="GO" id="GO:0009432">
    <property type="term" value="P:SOS response"/>
    <property type="evidence" value="ECO:0007669"/>
    <property type="project" value="UniProtKB-UniRule"/>
</dbReference>